<feature type="region of interest" description="Disordered" evidence="1">
    <location>
        <begin position="588"/>
        <end position="607"/>
    </location>
</feature>
<dbReference type="GeneID" id="92515810"/>
<dbReference type="Proteomes" id="UP000673552">
    <property type="component" value="Chromosome 13"/>
</dbReference>
<evidence type="ECO:0000256" key="2">
    <source>
        <dbReference type="SAM" id="Phobius"/>
    </source>
</evidence>
<dbReference type="EMBL" id="JAFEUZ010000013">
    <property type="protein sequence ID" value="KAG5484009.1"/>
    <property type="molecule type" value="Genomic_DNA"/>
</dbReference>
<dbReference type="AlphaFoldDB" id="A0A836KQQ0"/>
<evidence type="ECO:0000313" key="5">
    <source>
        <dbReference type="Proteomes" id="UP000673552"/>
    </source>
</evidence>
<reference evidence="4 5" key="1">
    <citation type="submission" date="2021-03" db="EMBL/GenBank/DDBJ databases">
        <title>Leishmania (Mundinia) martiniquensis Genome sequencing and assembly.</title>
        <authorList>
            <person name="Almutairi H."/>
            <person name="Gatherer D."/>
        </authorList>
    </citation>
    <scope>NUCLEOTIDE SEQUENCE [LARGE SCALE GENOMIC DNA]</scope>
    <source>
        <strain evidence="4">LSCM1</strain>
    </source>
</reference>
<keyword evidence="2" id="KW-0472">Membrane</keyword>
<protein>
    <submittedName>
        <fullName evidence="4">Uncharacterized protein</fullName>
    </submittedName>
</protein>
<sequence>MLPATSTPRLLLTVGGAVLLLCSAVSAVRVGVTKCGGTIPIDSLYLLDPVWSTSPSRSLIERLSNGSLIFEKRYASAELREQIVMESGADLNAMTIFEVIPAAGESRSASGSLSASGQCIVSLDPLAAAMDGVVSRGARITFLNADPAKIKTCPSVLNVSLQPRQGNATSVYFARDNPTHSNSITLVSASDVTWPLTLTFSSECTLQLILLLNRYGAIDRWYVWIPMTAYTGVVVALLLSVVLLRLRLRAHVASFCLFLVFLGFFGSCVGLVVEVLQWQSSVARLYPFPDSVTLYCCLCVLYILLFIPVLYHKGNITILSMGVTRLIVFGLNCALCIGYWIMGYVILGSLAVLQFLITNFILTYYYAYVSVYLRRTMKGTSSLPKFSGSFVYLWCAPVTPFACCALMYYDLYLLTHSNAEGDAATNRLRYVVRVYSTQLSVPLLFFQNVYGVALLATASAYHTPLVTLLFAALLLCIVHAIFVVEQYTREWVRWRRLGSSFGFCGWISLSAVMKALLSPNYEAKVPQCALRNASPADSLSPLNAQRAPPPNQFEGGIVAYQTGEALFTPSTESDGTEVVFPPPPSSQHWGDNHGPTYQGLPTSSLAGITTPPIRDIEDGMEYWPNSVER</sequence>
<feature type="transmembrane region" description="Helical" evidence="2">
    <location>
        <begin position="221"/>
        <end position="244"/>
    </location>
</feature>
<feature type="transmembrane region" description="Helical" evidence="2">
    <location>
        <begin position="292"/>
        <end position="311"/>
    </location>
</feature>
<evidence type="ECO:0000256" key="3">
    <source>
        <dbReference type="SAM" id="SignalP"/>
    </source>
</evidence>
<feature type="transmembrane region" description="Helical" evidence="2">
    <location>
        <begin position="251"/>
        <end position="272"/>
    </location>
</feature>
<keyword evidence="2" id="KW-0812">Transmembrane</keyword>
<proteinExistence type="predicted"/>
<feature type="transmembrane region" description="Helical" evidence="2">
    <location>
        <begin position="323"/>
        <end position="341"/>
    </location>
</feature>
<keyword evidence="3" id="KW-0732">Signal</keyword>
<feature type="transmembrane region" description="Helical" evidence="2">
    <location>
        <begin position="347"/>
        <end position="369"/>
    </location>
</feature>
<dbReference type="RefSeq" id="XP_067180249.1">
    <property type="nucleotide sequence ID" value="XM_067323298.1"/>
</dbReference>
<organism evidence="4 5">
    <name type="scientific">Leishmania martiniquensis</name>
    <dbReference type="NCBI Taxonomy" id="1580590"/>
    <lineage>
        <taxon>Eukaryota</taxon>
        <taxon>Discoba</taxon>
        <taxon>Euglenozoa</taxon>
        <taxon>Kinetoplastea</taxon>
        <taxon>Metakinetoplastina</taxon>
        <taxon>Trypanosomatida</taxon>
        <taxon>Trypanosomatidae</taxon>
        <taxon>Leishmaniinae</taxon>
        <taxon>Leishmania</taxon>
    </lineage>
</organism>
<comment type="caution">
    <text evidence="4">The sequence shown here is derived from an EMBL/GenBank/DDBJ whole genome shotgun (WGS) entry which is preliminary data.</text>
</comment>
<dbReference type="OrthoDB" id="271987at2759"/>
<feature type="transmembrane region" description="Helical" evidence="2">
    <location>
        <begin position="390"/>
        <end position="409"/>
    </location>
</feature>
<accession>A0A836KQQ0</accession>
<feature type="transmembrane region" description="Helical" evidence="2">
    <location>
        <begin position="465"/>
        <end position="484"/>
    </location>
</feature>
<evidence type="ECO:0000313" key="4">
    <source>
        <dbReference type="EMBL" id="KAG5484009.1"/>
    </source>
</evidence>
<keyword evidence="5" id="KW-1185">Reference proteome</keyword>
<feature type="chain" id="PRO_5032825141" evidence="3">
    <location>
        <begin position="28"/>
        <end position="629"/>
    </location>
</feature>
<evidence type="ECO:0000256" key="1">
    <source>
        <dbReference type="SAM" id="MobiDB-lite"/>
    </source>
</evidence>
<keyword evidence="2" id="KW-1133">Transmembrane helix</keyword>
<feature type="signal peptide" evidence="3">
    <location>
        <begin position="1"/>
        <end position="27"/>
    </location>
</feature>
<gene>
    <name evidence="4" type="ORF">LSCM1_05861</name>
</gene>
<name>A0A836KQQ0_9TRYP</name>
<dbReference type="KEGG" id="lmat:92515810"/>